<comment type="caution">
    <text evidence="3">The sequence shown here is derived from an EMBL/GenBank/DDBJ whole genome shotgun (WGS) entry which is preliminary data.</text>
</comment>
<evidence type="ECO:0000313" key="3">
    <source>
        <dbReference type="EMBL" id="REE56274.1"/>
    </source>
</evidence>
<sequence>MSASQSPAYVVTDNQLKHYKEQGFLIVHRLYTPEECDEIIARAEGMVDGTVPMYKGNALYMEPEAVERGLVTEEKPSSEYLFKIGHEMHLTDPVFRYYAMHEKIADVLNALIGPDIKCIQSMYIDKPRNLGIGQPYHQDSHYLKTVPDTVIGVWIACDDVDVANGCLHVIPGSQGSKIYPHDVPVDVLQRKYFQEVHAARTMSEVPCILPKGSAVFFPGTMLHRSGNNVTEDRQRRAYVLHYADAHSEPGRAYSVPNPHLLVRGRQYPGCI</sequence>
<keyword evidence="1" id="KW-0479">Metal-binding</keyword>
<dbReference type="Proteomes" id="UP000256304">
    <property type="component" value="Unassembled WGS sequence"/>
</dbReference>
<dbReference type="InterPro" id="IPR008775">
    <property type="entry name" value="Phytyl_CoA_dOase-like"/>
</dbReference>
<dbReference type="GO" id="GO:0016706">
    <property type="term" value="F:2-oxoglutarate-dependent dioxygenase activity"/>
    <property type="evidence" value="ECO:0007669"/>
    <property type="project" value="UniProtKB-ARBA"/>
</dbReference>
<dbReference type="SUPFAM" id="SSF51197">
    <property type="entry name" value="Clavaminate synthase-like"/>
    <property type="match status" value="1"/>
</dbReference>
<evidence type="ECO:0000256" key="1">
    <source>
        <dbReference type="ARBA" id="ARBA00022723"/>
    </source>
</evidence>
<dbReference type="GO" id="GO:0005506">
    <property type="term" value="F:iron ion binding"/>
    <property type="evidence" value="ECO:0007669"/>
    <property type="project" value="UniProtKB-ARBA"/>
</dbReference>
<dbReference type="EMBL" id="QTTN01000066">
    <property type="protein sequence ID" value="REE56274.1"/>
    <property type="molecule type" value="Genomic_DNA"/>
</dbReference>
<organism evidence="3 4">
    <name type="scientific">Paenibacillus taihuensis</name>
    <dbReference type="NCBI Taxonomy" id="1156355"/>
    <lineage>
        <taxon>Bacteria</taxon>
        <taxon>Bacillati</taxon>
        <taxon>Bacillota</taxon>
        <taxon>Bacilli</taxon>
        <taxon>Bacillales</taxon>
        <taxon>Paenibacillaceae</taxon>
        <taxon>Paenibacillus</taxon>
    </lineage>
</organism>
<dbReference type="PANTHER" id="PTHR20883:SF15">
    <property type="entry name" value="PHYTANOYL-COA DIOXYGENASE DOMAIN-CONTAINING PROTEIN 1"/>
    <property type="match status" value="1"/>
</dbReference>
<reference evidence="3 4" key="1">
    <citation type="submission" date="2018-08" db="EMBL/GenBank/DDBJ databases">
        <title>Genomic Encyclopedia of Type Strains, Phase III (KMG-III): the genomes of soil and plant-associated and newly described type strains.</title>
        <authorList>
            <person name="Whitman W."/>
        </authorList>
    </citation>
    <scope>NUCLEOTIDE SEQUENCE [LARGE SCALE GENOMIC DNA]</scope>
    <source>
        <strain evidence="3 4">CGMCC 1.10966</strain>
    </source>
</reference>
<proteinExistence type="predicted"/>
<protein>
    <submittedName>
        <fullName evidence="3">Phytanoyl-CoA hydroxylase</fullName>
    </submittedName>
</protein>
<dbReference type="Gene3D" id="2.60.120.620">
    <property type="entry name" value="q2cbj1_9rhob like domain"/>
    <property type="match status" value="1"/>
</dbReference>
<keyword evidence="2" id="KW-0408">Iron</keyword>
<evidence type="ECO:0000256" key="2">
    <source>
        <dbReference type="ARBA" id="ARBA00023004"/>
    </source>
</evidence>
<name>A0A3D9Q5Z2_9BACL</name>
<dbReference type="RefSeq" id="WP_116192701.1">
    <property type="nucleotide sequence ID" value="NZ_QTTN01000066.1"/>
</dbReference>
<evidence type="ECO:0000313" key="4">
    <source>
        <dbReference type="Proteomes" id="UP000256304"/>
    </source>
</evidence>
<keyword evidence="4" id="KW-1185">Reference proteome</keyword>
<dbReference type="AlphaFoldDB" id="A0A3D9Q5Z2"/>
<dbReference type="PANTHER" id="PTHR20883">
    <property type="entry name" value="PHYTANOYL-COA DIOXYGENASE DOMAIN CONTAINING 1"/>
    <property type="match status" value="1"/>
</dbReference>
<gene>
    <name evidence="3" type="ORF">A8990_16611</name>
</gene>
<accession>A0A3D9Q5Z2</accession>
<dbReference type="Pfam" id="PF05721">
    <property type="entry name" value="PhyH"/>
    <property type="match status" value="1"/>
</dbReference>
<dbReference type="OrthoDB" id="9814777at2"/>